<dbReference type="Proteomes" id="UP001209878">
    <property type="component" value="Unassembled WGS sequence"/>
</dbReference>
<keyword evidence="1 2" id="KW-0727">SH2 domain</keyword>
<gene>
    <name evidence="5" type="ORF">NP493_443g01000</name>
</gene>
<protein>
    <recommendedName>
        <fullName evidence="4">SH2 domain-containing protein</fullName>
    </recommendedName>
</protein>
<dbReference type="AlphaFoldDB" id="A0AAD9KZS8"/>
<reference evidence="5" key="1">
    <citation type="journal article" date="2023" name="Mol. Biol. Evol.">
        <title>Third-Generation Sequencing Reveals the Adaptive Role of the Epigenome in Three Deep-Sea Polychaetes.</title>
        <authorList>
            <person name="Perez M."/>
            <person name="Aroh O."/>
            <person name="Sun Y."/>
            <person name="Lan Y."/>
            <person name="Juniper S.K."/>
            <person name="Young C.R."/>
            <person name="Angers B."/>
            <person name="Qian P.Y."/>
        </authorList>
    </citation>
    <scope>NUCLEOTIDE SEQUENCE</scope>
    <source>
        <strain evidence="5">R07B-5</strain>
    </source>
</reference>
<dbReference type="InterPro" id="IPR051751">
    <property type="entry name" value="Immunoreceptor_sig_adapters"/>
</dbReference>
<evidence type="ECO:0000313" key="6">
    <source>
        <dbReference type="Proteomes" id="UP001209878"/>
    </source>
</evidence>
<dbReference type="SUPFAM" id="SSF55550">
    <property type="entry name" value="SH2 domain"/>
    <property type="match status" value="1"/>
</dbReference>
<dbReference type="GO" id="GO:0005737">
    <property type="term" value="C:cytoplasm"/>
    <property type="evidence" value="ECO:0007669"/>
    <property type="project" value="UniProtKB-ARBA"/>
</dbReference>
<accession>A0AAD9KZS8</accession>
<dbReference type="EMBL" id="JAODUO010000443">
    <property type="protein sequence ID" value="KAK2180421.1"/>
    <property type="molecule type" value="Genomic_DNA"/>
</dbReference>
<dbReference type="GO" id="GO:0007169">
    <property type="term" value="P:cell surface receptor protein tyrosine kinase signaling pathway"/>
    <property type="evidence" value="ECO:0007669"/>
    <property type="project" value="TreeGrafter"/>
</dbReference>
<proteinExistence type="predicted"/>
<evidence type="ECO:0000256" key="1">
    <source>
        <dbReference type="ARBA" id="ARBA00022999"/>
    </source>
</evidence>
<sequence>MIVCIGSHFTAHETRGTALYVAITCHDVAGFSVVVYCCCRTITFTHSLYDLVQVNHSPCLCLQPSGEPSQETYEDIPQPETQETYEDINEGVTRPPLPVPMQQQDDCLAPGQVGSGPAVTGHPHSKKKNRPGQPPPELQRQPSGANRSLPPLPPGGSNTPKKSLSSRPLPNVPGSDSKSLSNYPWYFGDIDRNKATDKIKNLHQDGAYLIRSSKTDPKSPYTLAIFYKSKVWNLHIHIRSDKKFAIGAVKQDEQSFANIVELVEYHKTHNIILMGQNGGETRLVKHPKK</sequence>
<feature type="compositionally biased region" description="Polar residues" evidence="3">
    <location>
        <begin position="156"/>
        <end position="177"/>
    </location>
</feature>
<organism evidence="5 6">
    <name type="scientific">Ridgeia piscesae</name>
    <name type="common">Tubeworm</name>
    <dbReference type="NCBI Taxonomy" id="27915"/>
    <lineage>
        <taxon>Eukaryota</taxon>
        <taxon>Metazoa</taxon>
        <taxon>Spiralia</taxon>
        <taxon>Lophotrochozoa</taxon>
        <taxon>Annelida</taxon>
        <taxon>Polychaeta</taxon>
        <taxon>Sedentaria</taxon>
        <taxon>Canalipalpata</taxon>
        <taxon>Sabellida</taxon>
        <taxon>Siboglinidae</taxon>
        <taxon>Ridgeia</taxon>
    </lineage>
</organism>
<feature type="region of interest" description="Disordered" evidence="3">
    <location>
        <begin position="90"/>
        <end position="177"/>
    </location>
</feature>
<dbReference type="Gene3D" id="3.30.505.10">
    <property type="entry name" value="SH2 domain"/>
    <property type="match status" value="1"/>
</dbReference>
<evidence type="ECO:0000256" key="3">
    <source>
        <dbReference type="SAM" id="MobiDB-lite"/>
    </source>
</evidence>
<dbReference type="InterPro" id="IPR036860">
    <property type="entry name" value="SH2_dom_sf"/>
</dbReference>
<feature type="domain" description="SH2" evidence="4">
    <location>
        <begin position="185"/>
        <end position="288"/>
    </location>
</feature>
<dbReference type="Pfam" id="PF00017">
    <property type="entry name" value="SH2"/>
    <property type="match status" value="1"/>
</dbReference>
<dbReference type="SMART" id="SM00252">
    <property type="entry name" value="SH2"/>
    <property type="match status" value="1"/>
</dbReference>
<dbReference type="PANTHER" id="PTHR14098">
    <property type="entry name" value="SH2 DOMAIN CONTAINING PROTEIN"/>
    <property type="match status" value="1"/>
</dbReference>
<dbReference type="PRINTS" id="PR00401">
    <property type="entry name" value="SH2DOMAIN"/>
</dbReference>
<evidence type="ECO:0000259" key="4">
    <source>
        <dbReference type="PROSITE" id="PS50001"/>
    </source>
</evidence>
<keyword evidence="6" id="KW-1185">Reference proteome</keyword>
<dbReference type="GO" id="GO:0035556">
    <property type="term" value="P:intracellular signal transduction"/>
    <property type="evidence" value="ECO:0007669"/>
    <property type="project" value="TreeGrafter"/>
</dbReference>
<name>A0AAD9KZS8_RIDPI</name>
<comment type="caution">
    <text evidence="5">The sequence shown here is derived from an EMBL/GenBank/DDBJ whole genome shotgun (WGS) entry which is preliminary data.</text>
</comment>
<evidence type="ECO:0000313" key="5">
    <source>
        <dbReference type="EMBL" id="KAK2180421.1"/>
    </source>
</evidence>
<evidence type="ECO:0000256" key="2">
    <source>
        <dbReference type="PROSITE-ProRule" id="PRU00191"/>
    </source>
</evidence>
<dbReference type="PROSITE" id="PS50001">
    <property type="entry name" value="SH2"/>
    <property type="match status" value="1"/>
</dbReference>
<dbReference type="InterPro" id="IPR000980">
    <property type="entry name" value="SH2"/>
</dbReference>
<dbReference type="PANTHER" id="PTHR14098:SF14">
    <property type="entry name" value="SH2 DOMAIN-CONTAINING PROTEIN"/>
    <property type="match status" value="1"/>
</dbReference>